<evidence type="ECO:0000313" key="2">
    <source>
        <dbReference type="EMBL" id="KAG6955248.1"/>
    </source>
</evidence>
<feature type="region of interest" description="Disordered" evidence="1">
    <location>
        <begin position="57"/>
        <end position="81"/>
    </location>
</feature>
<sequence>MKALHIKTQLHHHMREPVLYKAVLRKMNAMCLMKFALNFDQNAEVNWRRRPGAVYADASTATTTSTENKQHRTSTTDSNIG</sequence>
<gene>
    <name evidence="2" type="ORF">JG688_00011957</name>
</gene>
<dbReference type="Proteomes" id="UP000709295">
    <property type="component" value="Unassembled WGS sequence"/>
</dbReference>
<accession>A0A8J5J3C3</accession>
<evidence type="ECO:0000313" key="3">
    <source>
        <dbReference type="Proteomes" id="UP000709295"/>
    </source>
</evidence>
<organism evidence="2 3">
    <name type="scientific">Phytophthora aleatoria</name>
    <dbReference type="NCBI Taxonomy" id="2496075"/>
    <lineage>
        <taxon>Eukaryota</taxon>
        <taxon>Sar</taxon>
        <taxon>Stramenopiles</taxon>
        <taxon>Oomycota</taxon>
        <taxon>Peronosporomycetes</taxon>
        <taxon>Peronosporales</taxon>
        <taxon>Peronosporaceae</taxon>
        <taxon>Phytophthora</taxon>
    </lineage>
</organism>
<dbReference type="AlphaFoldDB" id="A0A8J5J3C3"/>
<evidence type="ECO:0000256" key="1">
    <source>
        <dbReference type="SAM" id="MobiDB-lite"/>
    </source>
</evidence>
<comment type="caution">
    <text evidence="2">The sequence shown here is derived from an EMBL/GenBank/DDBJ whole genome shotgun (WGS) entry which is preliminary data.</text>
</comment>
<keyword evidence="3" id="KW-1185">Reference proteome</keyword>
<dbReference type="EMBL" id="JAENGY010000881">
    <property type="protein sequence ID" value="KAG6955248.1"/>
    <property type="molecule type" value="Genomic_DNA"/>
</dbReference>
<proteinExistence type="predicted"/>
<name>A0A8J5J3C3_9STRA</name>
<reference evidence="2" key="1">
    <citation type="submission" date="2021-01" db="EMBL/GenBank/DDBJ databases">
        <title>Phytophthora aleatoria, a newly-described species from Pinus radiata is distinct from Phytophthora cactorum isolates based on comparative genomics.</title>
        <authorList>
            <person name="Mcdougal R."/>
            <person name="Panda P."/>
            <person name="Williams N."/>
            <person name="Studholme D.J."/>
        </authorList>
    </citation>
    <scope>NUCLEOTIDE SEQUENCE</scope>
    <source>
        <strain evidence="2">NZFS 4037</strain>
    </source>
</reference>
<protein>
    <submittedName>
        <fullName evidence="2">Uncharacterized protein</fullName>
    </submittedName>
</protein>